<feature type="transmembrane region" description="Helical" evidence="2">
    <location>
        <begin position="1418"/>
        <end position="1439"/>
    </location>
</feature>
<feature type="transmembrane region" description="Helical" evidence="2">
    <location>
        <begin position="1312"/>
        <end position="1335"/>
    </location>
</feature>
<feature type="transmembrane region" description="Helical" evidence="2">
    <location>
        <begin position="1039"/>
        <end position="1059"/>
    </location>
</feature>
<gene>
    <name evidence="4" type="ORF">SEMRO_757_G197920.1</name>
</gene>
<feature type="signal peptide" evidence="3">
    <location>
        <begin position="1"/>
        <end position="29"/>
    </location>
</feature>
<reference evidence="4" key="1">
    <citation type="submission" date="2020-06" db="EMBL/GenBank/DDBJ databases">
        <authorList>
            <consortium name="Plant Systems Biology data submission"/>
        </authorList>
    </citation>
    <scope>NUCLEOTIDE SEQUENCE</scope>
    <source>
        <strain evidence="4">D6</strain>
    </source>
</reference>
<name>A0A9N8E832_9STRA</name>
<dbReference type="Pfam" id="PF04403">
    <property type="entry name" value="PqiA"/>
    <property type="match status" value="1"/>
</dbReference>
<keyword evidence="5" id="KW-1185">Reference proteome</keyword>
<feature type="transmembrane region" description="Helical" evidence="2">
    <location>
        <begin position="1245"/>
        <end position="1263"/>
    </location>
</feature>
<feature type="compositionally biased region" description="Polar residues" evidence="1">
    <location>
        <begin position="987"/>
        <end position="1008"/>
    </location>
</feature>
<dbReference type="PANTHER" id="PTHR34730:SF1">
    <property type="entry name" value="PARAQUAT-INDUCIBLE PROTEIN A"/>
    <property type="match status" value="1"/>
</dbReference>
<feature type="compositionally biased region" description="Low complexity" evidence="1">
    <location>
        <begin position="1531"/>
        <end position="1540"/>
    </location>
</feature>
<feature type="transmembrane region" description="Helical" evidence="2">
    <location>
        <begin position="1140"/>
        <end position="1160"/>
    </location>
</feature>
<feature type="transmembrane region" description="Helical" evidence="2">
    <location>
        <begin position="950"/>
        <end position="971"/>
    </location>
</feature>
<feature type="transmembrane region" description="Helical" evidence="2">
    <location>
        <begin position="1180"/>
        <end position="1200"/>
    </location>
</feature>
<feature type="region of interest" description="Disordered" evidence="1">
    <location>
        <begin position="1519"/>
        <end position="1553"/>
    </location>
</feature>
<dbReference type="OrthoDB" id="422471at2759"/>
<dbReference type="Gene3D" id="3.15.10.10">
    <property type="entry name" value="Bactericidal permeability-increasing protein, domain 1"/>
    <property type="match status" value="1"/>
</dbReference>
<feature type="region of interest" description="Disordered" evidence="1">
    <location>
        <begin position="987"/>
        <end position="1015"/>
    </location>
</feature>
<dbReference type="SUPFAM" id="SSF55394">
    <property type="entry name" value="Bactericidal permeability-increasing protein, BPI"/>
    <property type="match status" value="1"/>
</dbReference>
<feature type="compositionally biased region" description="Low complexity" evidence="1">
    <location>
        <begin position="415"/>
        <end position="427"/>
    </location>
</feature>
<keyword evidence="2" id="KW-0472">Membrane</keyword>
<feature type="transmembrane region" description="Helical" evidence="2">
    <location>
        <begin position="1347"/>
        <end position="1370"/>
    </location>
</feature>
<comment type="caution">
    <text evidence="4">The sequence shown here is derived from an EMBL/GenBank/DDBJ whole genome shotgun (WGS) entry which is preliminary data.</text>
</comment>
<proteinExistence type="predicted"/>
<keyword evidence="2" id="KW-1133">Transmembrane helix</keyword>
<dbReference type="GO" id="GO:0008289">
    <property type="term" value="F:lipid binding"/>
    <property type="evidence" value="ECO:0007669"/>
    <property type="project" value="InterPro"/>
</dbReference>
<feature type="region of interest" description="Disordered" evidence="1">
    <location>
        <begin position="410"/>
        <end position="431"/>
    </location>
</feature>
<evidence type="ECO:0000313" key="4">
    <source>
        <dbReference type="EMBL" id="CAB9516048.1"/>
    </source>
</evidence>
<evidence type="ECO:0000256" key="3">
    <source>
        <dbReference type="SAM" id="SignalP"/>
    </source>
</evidence>
<accession>A0A9N8E832</accession>
<evidence type="ECO:0000256" key="2">
    <source>
        <dbReference type="SAM" id="Phobius"/>
    </source>
</evidence>
<keyword evidence="2" id="KW-0812">Transmembrane</keyword>
<dbReference type="EMBL" id="CAICTM010000756">
    <property type="protein sequence ID" value="CAB9516048.1"/>
    <property type="molecule type" value="Genomic_DNA"/>
</dbReference>
<feature type="chain" id="PRO_5040334513" evidence="3">
    <location>
        <begin position="30"/>
        <end position="1553"/>
    </location>
</feature>
<dbReference type="InterPro" id="IPR007498">
    <property type="entry name" value="PqiA-like"/>
</dbReference>
<dbReference type="PANTHER" id="PTHR34730">
    <property type="entry name" value="UNNAMED PRODUCT"/>
    <property type="match status" value="1"/>
</dbReference>
<dbReference type="Proteomes" id="UP001153069">
    <property type="component" value="Unassembled WGS sequence"/>
</dbReference>
<evidence type="ECO:0000313" key="5">
    <source>
        <dbReference type="Proteomes" id="UP001153069"/>
    </source>
</evidence>
<keyword evidence="3" id="KW-0732">Signal</keyword>
<feature type="transmembrane region" description="Helical" evidence="2">
    <location>
        <begin position="1095"/>
        <end position="1119"/>
    </location>
</feature>
<dbReference type="InterPro" id="IPR017943">
    <property type="entry name" value="Bactericidal_perm-incr_a/b_dom"/>
</dbReference>
<sequence length="1553" mass="172258">MIVKRVRVHRVLALLVLTVLLWSSKEALATASSSSPLVELQESLQDPNCDDSSTNTKYDPLACWLWKTKVSIPDLEFHRRILLIPTTVTVHDLSCTNFVVETLESSYTPSDRNHSSTTNNSNWKNPSIRLVVKGIAASCQGKYHATGGFSGDLQVTANSDGNDDKTALQFTWEFVSSFHLPNATHTIQQQHHQQNQYWMPIALNTQQCQASLQVADLSFHGSISADIVNGFSGMISNKVTQELNGDVLCPQIKDAVDPVVTQSLLTADRALNKYLPHNNNSVDLVQSQQQQPARLLQSTSTLKSNAIDFATDLPKFYHTLQHLNNFLGCFYQTGTAHNCDSFINREFKNIASALLEGVKDQIKIPVPAGMHKIRFDLPQYGKVLVDVQELHVVGLETLQSLSILAPQDTDGNNAQQQFQTQLQSSKNKGGGGGGVNITANINITISSIPGGLIHGDPLNEVFHVNFNMSTLDAMAMVTLALDKDQFQNIQIARVTDAFPAIFFPGDQNKQDNAAKNRKCLFDSIQTLKVNDMTLRAILGSATFVPHFMASNFGRGRRLSRLVSRQLEEDLDDMLNHVLMLVLQEYQPLLSDATFGLVRTTLLSQLNNWLDRQLHNVTNGHDNNNNKSLVYHHDDDTRALLSVDTKDGTHDARALLSVDTKDDGYCQTSSDDGADQNLANFSQLILLDKLNDLINQPSTLDSINQAIETLAKNIEAKYNPSSFWAQPWIRELARLAKGIPGVSLRLKEIRLDNFGAVEHIDLLSPLSDGLHLKNGVSYAMDHGMPRLHLSLDVDYCPRNINGILNLTAKLEDVYLDAGSILHFDMTRLRQLTLSHLFSNGHCAFTPFRKHEFYNKNNSNSRIGNLLANVSAEVTGGSKFQNFTVATDTIAYPSAEKLVASIVAWVLYTLKDILNSAASSSFQQAESYCTGGQVFGYDKDPPILNDGFHDELLLPVVGIFVGLFAIAQILYFCGKRYCSVRDDANESNEVTGDMSQSLLSHTNGTSTTISDMEEKNDNEAQGETLLQSTVISAFARQAVPILIIGTIILLVSSNISSGATVDLHLSWKERSLSLPALFTFSLYNTAKDMWQAKIYPLFFLVLTLSGMWPYTKLLLMLVSWITPANYLKPSTRGTLLLALDALGKFALVDTYLFVLMMVAFRYHLDVSDTLSVDVFVSPETGFYTFLGATCFSLLMGHFLVYCHRLSEMRLLKPRNARRFRKSICQHKYYVGDDTGQQMQLSKCFKTAIVLTALGATVLLAVGITIKCFRFEIGGLAGDFLGDDRITYYSLMSLGTSLRKSVQDPSSMGILLLEVIYFFYAVATPFACLGLLLVLFLVPMRLETQRFFVVLAEIANAWSAVEVFVISIIASLLEISTFASFIVGHRCDLIKKIIHDRFASALDDATDATCFTVRSSVEPNVWVLIMGALLNSIVVGVLLRLIHCSVNERIQAEMVSSVEPTIDDALRSDDSSKPRTIINFLSSGCCRSLLFDARSATIRTVGYTPQSDDTFSVLREVNWEEESTVNTREPRPHNSPIPHNSPSQDVMETLRDAFGD</sequence>
<protein>
    <submittedName>
        <fullName evidence="4">Paraquat-inducible protein A</fullName>
    </submittedName>
</protein>
<evidence type="ECO:0000256" key="1">
    <source>
        <dbReference type="SAM" id="MobiDB-lite"/>
    </source>
</evidence>
<organism evidence="4 5">
    <name type="scientific">Seminavis robusta</name>
    <dbReference type="NCBI Taxonomy" id="568900"/>
    <lineage>
        <taxon>Eukaryota</taxon>
        <taxon>Sar</taxon>
        <taxon>Stramenopiles</taxon>
        <taxon>Ochrophyta</taxon>
        <taxon>Bacillariophyta</taxon>
        <taxon>Bacillariophyceae</taxon>
        <taxon>Bacillariophycidae</taxon>
        <taxon>Naviculales</taxon>
        <taxon>Naviculaceae</taxon>
        <taxon>Seminavis</taxon>
    </lineage>
</organism>